<sequence>MKRGWLYWNTVRYLRPQQILYQLINRFRPKPSLSIGRLPKTGVRRLHFPPPDKPVSVQGRTFTFLNKAVSFPGAIDWNYAGEGRLWAYNLNYFDFLIQPGLDRDQGLDLIRQFIDKTGQLNDGLEPYPTSLRIINWIRFLSFHDLQVTDIQAHLRAQVNLLENRLEYHLGGNHLLENAFALVLAAIFFQDRVLYRKASALLLEQLREQVLADGGHYERSTMYHQILLDRLLDVCCVLRQPDGYQDPVLESVLLHQARRMLGWLEAVTFSNGNMPLVNDAAQGIAPSASELGAKARLLGISSEKAVLSDSGYRLLKTQTLELLADVGAVGPGHQPGHAHADTFSFELQVRGKPVIVDAGTSTYEANARRQWERSTAAHNTVQVGETDSSEVWGGFRVARRATVTLVQDSATSLRAQHNGYARFGCTHERSWDLIDAGTIRITDRLLGPGKVRGVARLHFHPSVRISIAGKELMAGPLQIRFLNVSIGQVTVGTYEYAVAFNQLQVAPCIEIAFLELLEWCLTVVE</sequence>
<keyword evidence="3" id="KW-0574">Periplasm</keyword>
<evidence type="ECO:0000313" key="7">
    <source>
        <dbReference type="EMBL" id="MFC5409156.1"/>
    </source>
</evidence>
<evidence type="ECO:0000256" key="1">
    <source>
        <dbReference type="ARBA" id="ARBA00004418"/>
    </source>
</evidence>
<comment type="caution">
    <text evidence="7">The sequence shown here is derived from an EMBL/GenBank/DDBJ whole genome shotgun (WGS) entry which is preliminary data.</text>
</comment>
<reference evidence="8" key="1">
    <citation type="journal article" date="2019" name="Int. J. Syst. Evol. Microbiol.">
        <title>The Global Catalogue of Microorganisms (GCM) 10K type strain sequencing project: providing services to taxonomists for standard genome sequencing and annotation.</title>
        <authorList>
            <consortium name="The Broad Institute Genomics Platform"/>
            <consortium name="The Broad Institute Genome Sequencing Center for Infectious Disease"/>
            <person name="Wu L."/>
            <person name="Ma J."/>
        </authorList>
    </citation>
    <scope>NUCLEOTIDE SEQUENCE [LARGE SCALE GENOMIC DNA]</scope>
    <source>
        <strain evidence="8">CCUG 55250</strain>
    </source>
</reference>
<keyword evidence="4" id="KW-0456">Lyase</keyword>
<evidence type="ECO:0000256" key="4">
    <source>
        <dbReference type="ARBA" id="ARBA00023239"/>
    </source>
</evidence>
<dbReference type="Gene3D" id="2.70.98.70">
    <property type="match status" value="1"/>
</dbReference>
<comment type="subcellular location">
    <subcellularLocation>
        <location evidence="1">Periplasm</location>
    </subcellularLocation>
</comment>
<protein>
    <submittedName>
        <fullName evidence="7">Heparinase II/III family protein</fullName>
    </submittedName>
</protein>
<dbReference type="SUPFAM" id="SSF48230">
    <property type="entry name" value="Chondroitin AC/alginate lyase"/>
    <property type="match status" value="1"/>
</dbReference>
<feature type="domain" description="Heparinase II/III-like C-terminal" evidence="5">
    <location>
        <begin position="303"/>
        <end position="467"/>
    </location>
</feature>
<feature type="domain" description="Heparin-sulfate lyase N-terminal" evidence="6">
    <location>
        <begin position="154"/>
        <end position="281"/>
    </location>
</feature>
<evidence type="ECO:0000259" key="5">
    <source>
        <dbReference type="Pfam" id="PF07940"/>
    </source>
</evidence>
<dbReference type="Pfam" id="PF07940">
    <property type="entry name" value="Hepar_II_III_C"/>
    <property type="match status" value="1"/>
</dbReference>
<dbReference type="InterPro" id="IPR012480">
    <property type="entry name" value="Hepar_II_III_C"/>
</dbReference>
<evidence type="ECO:0000313" key="8">
    <source>
        <dbReference type="Proteomes" id="UP001596106"/>
    </source>
</evidence>
<name>A0ABW0I9Y6_9BACT</name>
<dbReference type="PANTHER" id="PTHR39210:SF1">
    <property type="entry name" value="HEPARIN-SULFATE LYASE"/>
    <property type="match status" value="1"/>
</dbReference>
<keyword evidence="2" id="KW-0732">Signal</keyword>
<dbReference type="Proteomes" id="UP001596106">
    <property type="component" value="Unassembled WGS sequence"/>
</dbReference>
<dbReference type="Pfam" id="PF16889">
    <property type="entry name" value="Hepar_II_III_N"/>
    <property type="match status" value="1"/>
</dbReference>
<accession>A0ABW0I9Y6</accession>
<dbReference type="RefSeq" id="WP_379842795.1">
    <property type="nucleotide sequence ID" value="NZ_JBHSMA010000002.1"/>
</dbReference>
<dbReference type="PANTHER" id="PTHR39210">
    <property type="entry name" value="HEPARIN-SULFATE LYASE"/>
    <property type="match status" value="1"/>
</dbReference>
<evidence type="ECO:0000256" key="2">
    <source>
        <dbReference type="ARBA" id="ARBA00022729"/>
    </source>
</evidence>
<evidence type="ECO:0000259" key="6">
    <source>
        <dbReference type="Pfam" id="PF16889"/>
    </source>
</evidence>
<gene>
    <name evidence="7" type="ORF">ACFPMF_07560</name>
</gene>
<evidence type="ECO:0000256" key="3">
    <source>
        <dbReference type="ARBA" id="ARBA00022764"/>
    </source>
</evidence>
<dbReference type="EMBL" id="JBHSMA010000002">
    <property type="protein sequence ID" value="MFC5409156.1"/>
    <property type="molecule type" value="Genomic_DNA"/>
</dbReference>
<dbReference type="Gene3D" id="1.50.10.100">
    <property type="entry name" value="Chondroitin AC/alginate lyase"/>
    <property type="match status" value="1"/>
</dbReference>
<organism evidence="7 8">
    <name type="scientific">Larkinella bovis</name>
    <dbReference type="NCBI Taxonomy" id="683041"/>
    <lineage>
        <taxon>Bacteria</taxon>
        <taxon>Pseudomonadati</taxon>
        <taxon>Bacteroidota</taxon>
        <taxon>Cytophagia</taxon>
        <taxon>Cytophagales</taxon>
        <taxon>Spirosomataceae</taxon>
        <taxon>Larkinella</taxon>
    </lineage>
</organism>
<proteinExistence type="predicted"/>
<keyword evidence="8" id="KW-1185">Reference proteome</keyword>
<dbReference type="InterPro" id="IPR008929">
    <property type="entry name" value="Chondroitin_lyas"/>
</dbReference>
<dbReference type="InterPro" id="IPR031680">
    <property type="entry name" value="Hepar_II_III_N"/>
</dbReference>